<dbReference type="EMBL" id="CAESAJ010000156">
    <property type="protein sequence ID" value="CAB4343142.1"/>
    <property type="molecule type" value="Genomic_DNA"/>
</dbReference>
<dbReference type="InterPro" id="IPR042259">
    <property type="entry name" value="Raco-like_middle_sf"/>
</dbReference>
<evidence type="ECO:0000259" key="1">
    <source>
        <dbReference type="PROSITE" id="PS51085"/>
    </source>
</evidence>
<dbReference type="InterPro" id="IPR012675">
    <property type="entry name" value="Beta-grasp_dom_sf"/>
</dbReference>
<dbReference type="InterPro" id="IPR052911">
    <property type="entry name" value="Corrinoid_activation_enz"/>
</dbReference>
<dbReference type="Gene3D" id="3.30.420.480">
    <property type="entry name" value="Domain of unknown function (DUF4445)"/>
    <property type="match status" value="1"/>
</dbReference>
<dbReference type="Pfam" id="PF17650">
    <property type="entry name" value="RACo_linker"/>
    <property type="match status" value="1"/>
</dbReference>
<dbReference type="InterPro" id="IPR041414">
    <property type="entry name" value="Raco-like_middle"/>
</dbReference>
<dbReference type="Pfam" id="PF14574">
    <property type="entry name" value="RACo_C_ter"/>
    <property type="match status" value="1"/>
</dbReference>
<dbReference type="Pfam" id="PF00111">
    <property type="entry name" value="Fer2"/>
    <property type="match status" value="1"/>
</dbReference>
<dbReference type="InterPro" id="IPR027980">
    <property type="entry name" value="RACo_C"/>
</dbReference>
<dbReference type="SUPFAM" id="SSF54292">
    <property type="entry name" value="2Fe-2S ferredoxin-like"/>
    <property type="match status" value="1"/>
</dbReference>
<dbReference type="AlphaFoldDB" id="A0A6J5ZPE6"/>
<dbReference type="GO" id="GO:0051536">
    <property type="term" value="F:iron-sulfur cluster binding"/>
    <property type="evidence" value="ECO:0007669"/>
    <property type="project" value="InterPro"/>
</dbReference>
<feature type="domain" description="2Fe-2S ferredoxin-type" evidence="1">
    <location>
        <begin position="10"/>
        <end position="103"/>
    </location>
</feature>
<dbReference type="PROSITE" id="PS51085">
    <property type="entry name" value="2FE2S_FER_2"/>
    <property type="match status" value="1"/>
</dbReference>
<protein>
    <submittedName>
        <fullName evidence="2">Unannotated protein</fullName>
    </submittedName>
</protein>
<dbReference type="Pfam" id="PF17651">
    <property type="entry name" value="Raco_middle"/>
    <property type="match status" value="1"/>
</dbReference>
<accession>A0A6J5ZPE6</accession>
<dbReference type="InterPro" id="IPR040506">
    <property type="entry name" value="RACo_linker"/>
</dbReference>
<dbReference type="SUPFAM" id="SSF53067">
    <property type="entry name" value="Actin-like ATPase domain"/>
    <property type="match status" value="1"/>
</dbReference>
<dbReference type="Gene3D" id="3.10.20.30">
    <property type="match status" value="1"/>
</dbReference>
<dbReference type="PANTHER" id="PTHR42895">
    <property type="entry name" value="IRON-SULFUR CLUSTER-BINDING PROTEIN-RELATED"/>
    <property type="match status" value="1"/>
</dbReference>
<dbReference type="InterPro" id="IPR001041">
    <property type="entry name" value="2Fe-2S_ferredoxin-type"/>
</dbReference>
<dbReference type="CDD" id="cd00207">
    <property type="entry name" value="fer2"/>
    <property type="match status" value="1"/>
</dbReference>
<gene>
    <name evidence="2" type="ORF">UFOPK3770_01148</name>
</gene>
<evidence type="ECO:0000313" key="2">
    <source>
        <dbReference type="EMBL" id="CAB4343142.1"/>
    </source>
</evidence>
<dbReference type="InterPro" id="IPR043129">
    <property type="entry name" value="ATPase_NBD"/>
</dbReference>
<dbReference type="PANTHER" id="PTHR42895:SF2">
    <property type="entry name" value="IRON-SULFUR CLUSTER PROTEIN"/>
    <property type="match status" value="1"/>
</dbReference>
<name>A0A6J5ZPE6_9ZZZZ</name>
<dbReference type="InterPro" id="IPR036010">
    <property type="entry name" value="2Fe-2S_ferredoxin-like_sf"/>
</dbReference>
<reference evidence="2" key="1">
    <citation type="submission" date="2020-05" db="EMBL/GenBank/DDBJ databases">
        <authorList>
            <person name="Chiriac C."/>
            <person name="Salcher M."/>
            <person name="Ghai R."/>
            <person name="Kavagutti S V."/>
        </authorList>
    </citation>
    <scope>NUCLEOTIDE SEQUENCE</scope>
</reference>
<sequence>MSDPQDSGIGRVTLSFTPSNQDFRVPPGVSIFDAASWNGIAIDSTCGGHGTCKKCKVQVMEGEVPVNRLDIRAFSSEQLADGWRLACMARATGNLKIDVPPLSTRPKAATVGVGRQVILRPSIQKRYLEMSEPNLADQLTDLERINAALEDLEVVADLSVLRVLPTVIRSSGWKVTAVISDESLIAIEPGDTTADNYAVAIDLGTTTVVATLLDLGTGTPVAVKSMLNKQQGFGADVISRISATMMDPQAAELMQKAALDTLNELIDEVCVEAGISQDHIYETAIAGNATMVHLLLGVDPEPIGVAPFIMATREWPLFIASEIGLNIHKQARCYFFPALGAYVGGDIVAGVLATGMDRDKRIRLLIDVGTNCEIVLSNGDQILSTAAPAGPAFEAASIACGMRAADGAIEVVGIKDDAITLGVIGDVTPVGICGSGLVDAVFALHKVGFIDDSGRFVKDEVASEISAELAKHLITRETGDRVFVLHWTDDEATVYLSQRDVRELQFAKAAIATGWRLLLEEVGLTDSDVQQVLLAGSFGSYLSPASAVGIGLVPKMPVVRIVSAGNVAGEGAKMVLLSSTERNGARTLLTEVEYMELSDREDFQDKFVSELALPS</sequence>
<dbReference type="Gene3D" id="3.10.20.880">
    <property type="match status" value="1"/>
</dbReference>
<organism evidence="2">
    <name type="scientific">freshwater metagenome</name>
    <dbReference type="NCBI Taxonomy" id="449393"/>
    <lineage>
        <taxon>unclassified sequences</taxon>
        <taxon>metagenomes</taxon>
        <taxon>ecological metagenomes</taxon>
    </lineage>
</organism>
<proteinExistence type="predicted"/>